<dbReference type="RefSeq" id="XP_010936571.2">
    <property type="nucleotide sequence ID" value="XM_010938269.2"/>
</dbReference>
<proteinExistence type="predicted"/>
<keyword evidence="4" id="KW-1185">Reference proteome</keyword>
<evidence type="ECO:0000313" key="5">
    <source>
        <dbReference type="RefSeq" id="XP_010936571.2"/>
    </source>
</evidence>
<evidence type="ECO:0000256" key="2">
    <source>
        <dbReference type="RuleBase" id="RU369043"/>
    </source>
</evidence>
<dbReference type="InterPro" id="IPR002912">
    <property type="entry name" value="ACT_dom"/>
</dbReference>
<evidence type="ECO:0000259" key="3">
    <source>
        <dbReference type="PROSITE" id="PS51671"/>
    </source>
</evidence>
<dbReference type="Proteomes" id="UP000504607">
    <property type="component" value="Chromosome 13"/>
</dbReference>
<organism evidence="4 5">
    <name type="scientific">Elaeis guineensis var. tenera</name>
    <name type="common">Oil palm</name>
    <dbReference type="NCBI Taxonomy" id="51953"/>
    <lineage>
        <taxon>Eukaryota</taxon>
        <taxon>Viridiplantae</taxon>
        <taxon>Streptophyta</taxon>
        <taxon>Embryophyta</taxon>
        <taxon>Tracheophyta</taxon>
        <taxon>Spermatophyta</taxon>
        <taxon>Magnoliopsida</taxon>
        <taxon>Liliopsida</taxon>
        <taxon>Arecaceae</taxon>
        <taxon>Arecoideae</taxon>
        <taxon>Cocoseae</taxon>
        <taxon>Elaeidinae</taxon>
        <taxon>Elaeis</taxon>
    </lineage>
</organism>
<dbReference type="InterPro" id="IPR040217">
    <property type="entry name" value="ACR1-12"/>
</dbReference>
<dbReference type="InterPro" id="IPR045865">
    <property type="entry name" value="ACT-like_dom_sf"/>
</dbReference>
<dbReference type="OrthoDB" id="2019938at2759"/>
<dbReference type="InParanoid" id="A0A6I9S2A2"/>
<comment type="function">
    <text evidence="2">Binds amino acids.</text>
</comment>
<name>A0A6I9S2A2_ELAGV</name>
<feature type="domain" description="ACT" evidence="3">
    <location>
        <begin position="11"/>
        <end position="92"/>
    </location>
</feature>
<feature type="non-terminal residue" evidence="5">
    <location>
        <position position="1"/>
    </location>
</feature>
<dbReference type="SUPFAM" id="SSF55021">
    <property type="entry name" value="ACT-like"/>
    <property type="match status" value="1"/>
</dbReference>
<evidence type="ECO:0000313" key="4">
    <source>
        <dbReference type="Proteomes" id="UP000504607"/>
    </source>
</evidence>
<dbReference type="PANTHER" id="PTHR31096">
    <property type="entry name" value="ACT DOMAIN-CONTAINING PROTEIN ACR4-RELATED"/>
    <property type="match status" value="1"/>
</dbReference>
<dbReference type="PROSITE" id="PS51671">
    <property type="entry name" value="ACT"/>
    <property type="match status" value="1"/>
</dbReference>
<accession>A0A6I9S2A2</accession>
<gene>
    <name evidence="5" type="primary">LOC105056167</name>
</gene>
<dbReference type="GO" id="GO:0016597">
    <property type="term" value="F:amino acid binding"/>
    <property type="evidence" value="ECO:0007669"/>
    <property type="project" value="UniProtKB-UniRule"/>
</dbReference>
<dbReference type="PANTHER" id="PTHR31096:SF6">
    <property type="entry name" value="ACT DOMAIN-CONTAINING PROTEIN ACR8"/>
    <property type="match status" value="1"/>
</dbReference>
<reference evidence="5" key="1">
    <citation type="submission" date="2025-08" db="UniProtKB">
        <authorList>
            <consortium name="RefSeq"/>
        </authorList>
    </citation>
    <scope>IDENTIFICATION</scope>
</reference>
<dbReference type="Gene3D" id="3.30.70.260">
    <property type="match status" value="1"/>
</dbReference>
<dbReference type="AlphaFoldDB" id="A0A6I9S2A2"/>
<protein>
    <recommendedName>
        <fullName evidence="2">ACT domain-containing protein ACR</fullName>
    </recommendedName>
    <alternativeName>
        <fullName evidence="2">Protein ACT DOMAIN REPEATS</fullName>
    </alternativeName>
</protein>
<sequence>PLSATLDGLTVLELTSTDHPGLISEVFAVLADLRCTVVEAKVWTHNGRLAAHIFIRDEDSGSSIDDPQQIHRVEARLRHVLKGDHDIHGAKTATVPLPSLTHSDRRLHQLMFADHDYERISSPETTFSSSTSSSQPSVSVQHWTEHEYSIVNRIAIGAAHNGPMRPSRRCDPEIPGDGLSMMRIEVSTKGQMVMNVFYVTDAVGHLADPKMIDVVIEKIGVESLKVNDDRP</sequence>
<evidence type="ECO:0000256" key="1">
    <source>
        <dbReference type="ARBA" id="ARBA00022737"/>
    </source>
</evidence>
<keyword evidence="1 2" id="KW-0677">Repeat</keyword>